<dbReference type="Gene3D" id="3.10.20.370">
    <property type="match status" value="1"/>
</dbReference>
<evidence type="ECO:0000256" key="6">
    <source>
        <dbReference type="ARBA" id="ARBA00022759"/>
    </source>
</evidence>
<dbReference type="Gene3D" id="1.10.10.200">
    <property type="match status" value="1"/>
</dbReference>
<dbReference type="Pfam" id="PF00665">
    <property type="entry name" value="rve"/>
    <property type="match status" value="1"/>
</dbReference>
<evidence type="ECO:0000256" key="1">
    <source>
        <dbReference type="ARBA" id="ARBA00012493"/>
    </source>
</evidence>
<dbReference type="PANTHER" id="PTHR41694">
    <property type="entry name" value="ENDOGENOUS RETROVIRUS GROUP K MEMBER POL PROTEIN"/>
    <property type="match status" value="1"/>
</dbReference>
<keyword evidence="3" id="KW-0548">Nucleotidyltransferase</keyword>
<feature type="compositionally biased region" description="Basic and acidic residues" evidence="10">
    <location>
        <begin position="280"/>
        <end position="294"/>
    </location>
</feature>
<dbReference type="GO" id="GO:0004519">
    <property type="term" value="F:endonuclease activity"/>
    <property type="evidence" value="ECO:0007669"/>
    <property type="project" value="UniProtKB-KW"/>
</dbReference>
<evidence type="ECO:0000256" key="2">
    <source>
        <dbReference type="ARBA" id="ARBA00022679"/>
    </source>
</evidence>
<keyword evidence="5" id="KW-0479">Metal-binding</keyword>
<evidence type="ECO:0000313" key="13">
    <source>
        <dbReference type="EMBL" id="TRZ07187.1"/>
    </source>
</evidence>
<feature type="compositionally biased region" description="Polar residues" evidence="10">
    <location>
        <begin position="295"/>
        <end position="304"/>
    </location>
</feature>
<dbReference type="SUPFAM" id="SSF56672">
    <property type="entry name" value="DNA/RNA polymerases"/>
    <property type="match status" value="1"/>
</dbReference>
<dbReference type="InterPro" id="IPR036397">
    <property type="entry name" value="RNaseH_sf"/>
</dbReference>
<dbReference type="PANTHER" id="PTHR41694:SF3">
    <property type="entry name" value="RNA-DIRECTED DNA POLYMERASE-RELATED"/>
    <property type="match status" value="1"/>
</dbReference>
<evidence type="ECO:0000259" key="11">
    <source>
        <dbReference type="PROSITE" id="PS50876"/>
    </source>
</evidence>
<keyword evidence="4" id="KW-0540">Nuclease</keyword>
<feature type="domain" description="Integrase-type" evidence="11">
    <location>
        <begin position="647"/>
        <end position="688"/>
    </location>
</feature>
<gene>
    <name evidence="13" type="ORF">HGM15179_019919</name>
</gene>
<feature type="region of interest" description="Disordered" evidence="10">
    <location>
        <begin position="280"/>
        <end position="310"/>
    </location>
</feature>
<organism evidence="13 14">
    <name type="scientific">Zosterops borbonicus</name>
    <dbReference type="NCBI Taxonomy" id="364589"/>
    <lineage>
        <taxon>Eukaryota</taxon>
        <taxon>Metazoa</taxon>
        <taxon>Chordata</taxon>
        <taxon>Craniata</taxon>
        <taxon>Vertebrata</taxon>
        <taxon>Euteleostomi</taxon>
        <taxon>Archelosauria</taxon>
        <taxon>Archosauria</taxon>
        <taxon>Dinosauria</taxon>
        <taxon>Saurischia</taxon>
        <taxon>Theropoda</taxon>
        <taxon>Coelurosauria</taxon>
        <taxon>Aves</taxon>
        <taxon>Neognathae</taxon>
        <taxon>Neoaves</taxon>
        <taxon>Telluraves</taxon>
        <taxon>Australaves</taxon>
        <taxon>Passeriformes</taxon>
        <taxon>Sylvioidea</taxon>
        <taxon>Zosteropidae</taxon>
        <taxon>Zosterops</taxon>
    </lineage>
</organism>
<dbReference type="GO" id="GO:0008270">
    <property type="term" value="F:zinc ion binding"/>
    <property type="evidence" value="ECO:0007669"/>
    <property type="project" value="UniProtKB-KW"/>
</dbReference>
<dbReference type="Gene3D" id="3.30.420.10">
    <property type="entry name" value="Ribonuclease H-like superfamily/Ribonuclease H"/>
    <property type="match status" value="2"/>
</dbReference>
<keyword evidence="9" id="KW-0862">Zinc</keyword>
<feature type="domain" description="Integrase catalytic" evidence="12">
    <location>
        <begin position="696"/>
        <end position="777"/>
    </location>
</feature>
<protein>
    <recommendedName>
        <fullName evidence="1">RNA-directed DNA polymerase</fullName>
        <ecNumber evidence="1">2.7.7.49</ecNumber>
    </recommendedName>
</protein>
<dbReference type="GO" id="GO:0035613">
    <property type="term" value="F:RNA stem-loop binding"/>
    <property type="evidence" value="ECO:0007669"/>
    <property type="project" value="TreeGrafter"/>
</dbReference>
<proteinExistence type="predicted"/>
<evidence type="ECO:0000313" key="14">
    <source>
        <dbReference type="Proteomes" id="UP000796761"/>
    </source>
</evidence>
<dbReference type="InterPro" id="IPR043502">
    <property type="entry name" value="DNA/RNA_pol_sf"/>
</dbReference>
<dbReference type="OrthoDB" id="10674549at2759"/>
<dbReference type="AlphaFoldDB" id="A0A8K1D920"/>
<keyword evidence="2" id="KW-0808">Transferase</keyword>
<dbReference type="Pfam" id="PF17917">
    <property type="entry name" value="RT_RNaseH"/>
    <property type="match status" value="1"/>
</dbReference>
<evidence type="ECO:0000259" key="12">
    <source>
        <dbReference type="PROSITE" id="PS50994"/>
    </source>
</evidence>
<dbReference type="PROSITE" id="PS50994">
    <property type="entry name" value="INTEGRASE"/>
    <property type="match status" value="1"/>
</dbReference>
<comment type="caution">
    <text evidence="13">The sequence shown here is derived from an EMBL/GenBank/DDBJ whole genome shotgun (WGS) entry which is preliminary data.</text>
</comment>
<dbReference type="InterPro" id="IPR041373">
    <property type="entry name" value="RT_RNaseH"/>
</dbReference>
<dbReference type="InterPro" id="IPR003308">
    <property type="entry name" value="Integrase_Zn-bd_dom_N"/>
</dbReference>
<dbReference type="PROSITE" id="PS50876">
    <property type="entry name" value="ZF_INTEGRASE"/>
    <property type="match status" value="1"/>
</dbReference>
<evidence type="ECO:0000256" key="3">
    <source>
        <dbReference type="ARBA" id="ARBA00022695"/>
    </source>
</evidence>
<keyword evidence="7" id="KW-0378">Hydrolase</keyword>
<reference evidence="13" key="1">
    <citation type="submission" date="2019-04" db="EMBL/GenBank/DDBJ databases">
        <title>Genome assembly of Zosterops borbonicus 15179.</title>
        <authorList>
            <person name="Leroy T."/>
            <person name="Anselmetti Y."/>
            <person name="Tilak M.-K."/>
            <person name="Nabholz B."/>
        </authorList>
    </citation>
    <scope>NUCLEOTIDE SEQUENCE</scope>
    <source>
        <strain evidence="13">HGM_15179</strain>
        <tissue evidence="13">Muscle</tissue>
    </source>
</reference>
<keyword evidence="6" id="KW-0255">Endonuclease</keyword>
<dbReference type="EC" id="2.7.7.49" evidence="1"/>
<evidence type="ECO:0000256" key="5">
    <source>
        <dbReference type="ARBA" id="ARBA00022723"/>
    </source>
</evidence>
<keyword evidence="14" id="KW-1185">Reference proteome</keyword>
<dbReference type="InterPro" id="IPR017856">
    <property type="entry name" value="Integrase-like_N"/>
</dbReference>
<dbReference type="SUPFAM" id="SSF46919">
    <property type="entry name" value="N-terminal Zn binding domain of HIV integrase"/>
    <property type="match status" value="1"/>
</dbReference>
<evidence type="ECO:0000256" key="8">
    <source>
        <dbReference type="ARBA" id="ARBA00022918"/>
    </source>
</evidence>
<dbReference type="EMBL" id="SWJQ01001913">
    <property type="protein sequence ID" value="TRZ07187.1"/>
    <property type="molecule type" value="Genomic_DNA"/>
</dbReference>
<evidence type="ECO:0000256" key="10">
    <source>
        <dbReference type="SAM" id="MobiDB-lite"/>
    </source>
</evidence>
<dbReference type="GO" id="GO:0003964">
    <property type="term" value="F:RNA-directed DNA polymerase activity"/>
    <property type="evidence" value="ECO:0007669"/>
    <property type="project" value="UniProtKB-KW"/>
</dbReference>
<feature type="region of interest" description="Disordered" evidence="10">
    <location>
        <begin position="325"/>
        <end position="349"/>
    </location>
</feature>
<dbReference type="GO" id="GO:0016787">
    <property type="term" value="F:hydrolase activity"/>
    <property type="evidence" value="ECO:0007669"/>
    <property type="project" value="UniProtKB-KW"/>
</dbReference>
<evidence type="ECO:0000256" key="9">
    <source>
        <dbReference type="PROSITE-ProRule" id="PRU00450"/>
    </source>
</evidence>
<keyword evidence="9" id="KW-0863">Zinc-finger</keyword>
<accession>A0A8K1D920</accession>
<dbReference type="GO" id="GO:0015074">
    <property type="term" value="P:DNA integration"/>
    <property type="evidence" value="ECO:0007669"/>
    <property type="project" value="InterPro"/>
</dbReference>
<sequence length="777" mass="86955">MKLGKEGKEVELMVDMGATFLVLNKALVPVGSNYVRKQGIALGILAQDLGPYRRAVAYVSKQLDAAAKGWPGCLRAVAAVVLNIQEARKFTLGQKMTVLLSHTLSSVLETEEGHWLSPQQFLKYQAIMVEQDDVEIVVTNIVNPASFLSGNQGEPIHHDCLETIEATCSSCSDLKDTPLNDAETWFKDGSNCHQWKMTCWIIRCDFLYLAPVVSHQLIKSNHTMYHKLSPAHIEMNLTLVRQLIKHQDIVKILKDIQETRKKTLITVHHDTKEINKVLQRVKQDHPQGKEEKSRPTGTAATQNAAEPEEQPMLVAVTPIQKKKSKTKSVYIERDEKEAGPSEEEKDAGPEIITQSLSLAWDFPREQIQNPAEVERYLKENCHDDSKEKKLIVISWALAYAYHMLVDTIGQQIEAGGQGDKSADTPVTQAALNTPVAQIADKPDREPKPMAFAPTMKKKHKAQTDHPVDDDDLYMRQTQWKTIVRGIQRLTEMAVTEIVFTDDPGMSRNPDAGRDMIEACSRIGTTEEKNVDLAEVMVVALKPLVQHGKSVSLKCFRCGKVGQKKSQCKPVKKSVVKRMEWALLKEVQNRRLWQLFLQLWQLLNSHRRDYFITHIRSHSGLMEGLALGNEKADQLVAPLWASALPNIDKFAQARRAHEFFHQGAKILHKQFGISLQDARGIVTTCPQCQGMIGGLSSGVNPCGLGLLQLWQADVTIYASFGCFKCIHVTVDTFSAMVWATPMTSEGSHFVIRHLQGCFAVMGLPQEIKMDNGPGYVAQ</sequence>
<evidence type="ECO:0000256" key="7">
    <source>
        <dbReference type="ARBA" id="ARBA00022801"/>
    </source>
</evidence>
<dbReference type="Proteomes" id="UP000796761">
    <property type="component" value="Unassembled WGS sequence"/>
</dbReference>
<dbReference type="InterPro" id="IPR012337">
    <property type="entry name" value="RNaseH-like_sf"/>
</dbReference>
<dbReference type="SUPFAM" id="SSF53098">
    <property type="entry name" value="Ribonuclease H-like"/>
    <property type="match status" value="1"/>
</dbReference>
<keyword evidence="8" id="KW-0695">RNA-directed DNA polymerase</keyword>
<feature type="compositionally biased region" description="Basic and acidic residues" evidence="10">
    <location>
        <begin position="330"/>
        <end position="339"/>
    </location>
</feature>
<evidence type="ECO:0000256" key="4">
    <source>
        <dbReference type="ARBA" id="ARBA00022722"/>
    </source>
</evidence>
<dbReference type="Pfam" id="PF02022">
    <property type="entry name" value="Integrase_Zn"/>
    <property type="match status" value="1"/>
</dbReference>
<name>A0A8K1D920_9PASS</name>
<dbReference type="InterPro" id="IPR001584">
    <property type="entry name" value="Integrase_cat-core"/>
</dbReference>